<dbReference type="RefSeq" id="WP_249479735.1">
    <property type="nucleotide sequence ID" value="NZ_CP097218.1"/>
</dbReference>
<keyword evidence="7" id="KW-1185">Reference proteome</keyword>
<reference evidence="6" key="1">
    <citation type="submission" date="2022-05" db="EMBL/GenBank/DDBJ databases">
        <title>Genomic analysis of Brachybacterium sp. CBA3104.</title>
        <authorList>
            <person name="Roh S.W."/>
            <person name="Kim Y.B."/>
            <person name="Kim Y."/>
        </authorList>
    </citation>
    <scope>NUCLEOTIDE SEQUENCE</scope>
    <source>
        <strain evidence="6">CBA3104</strain>
    </source>
</reference>
<comment type="similarity">
    <text evidence="1">Belongs to the LysR transcriptional regulatory family.</text>
</comment>
<evidence type="ECO:0000259" key="5">
    <source>
        <dbReference type="PROSITE" id="PS50931"/>
    </source>
</evidence>
<dbReference type="PRINTS" id="PR00039">
    <property type="entry name" value="HTHLYSR"/>
</dbReference>
<dbReference type="InterPro" id="IPR050389">
    <property type="entry name" value="LysR-type_TF"/>
</dbReference>
<keyword evidence="2" id="KW-0805">Transcription regulation</keyword>
<dbReference type="Gene3D" id="1.10.10.10">
    <property type="entry name" value="Winged helix-like DNA-binding domain superfamily/Winged helix DNA-binding domain"/>
    <property type="match status" value="1"/>
</dbReference>
<dbReference type="InterPro" id="IPR037402">
    <property type="entry name" value="YidZ_PBP2"/>
</dbReference>
<proteinExistence type="inferred from homology"/>
<accession>A0ABY4N798</accession>
<dbReference type="InterPro" id="IPR000847">
    <property type="entry name" value="LysR_HTH_N"/>
</dbReference>
<dbReference type="EMBL" id="CP097218">
    <property type="protein sequence ID" value="UQN30433.1"/>
    <property type="molecule type" value="Genomic_DNA"/>
</dbReference>
<evidence type="ECO:0000256" key="2">
    <source>
        <dbReference type="ARBA" id="ARBA00023015"/>
    </source>
</evidence>
<feature type="domain" description="HTH lysR-type" evidence="5">
    <location>
        <begin position="3"/>
        <end position="60"/>
    </location>
</feature>
<dbReference type="Pfam" id="PF03466">
    <property type="entry name" value="LysR_substrate"/>
    <property type="match status" value="1"/>
</dbReference>
<dbReference type="Pfam" id="PF00126">
    <property type="entry name" value="HTH_1"/>
    <property type="match status" value="1"/>
</dbReference>
<dbReference type="PANTHER" id="PTHR30118:SF15">
    <property type="entry name" value="TRANSCRIPTIONAL REGULATORY PROTEIN"/>
    <property type="match status" value="1"/>
</dbReference>
<dbReference type="SUPFAM" id="SSF46785">
    <property type="entry name" value="Winged helix' DNA-binding domain"/>
    <property type="match status" value="1"/>
</dbReference>
<evidence type="ECO:0000256" key="1">
    <source>
        <dbReference type="ARBA" id="ARBA00009437"/>
    </source>
</evidence>
<evidence type="ECO:0000256" key="4">
    <source>
        <dbReference type="ARBA" id="ARBA00023163"/>
    </source>
</evidence>
<dbReference type="Gene3D" id="3.40.190.10">
    <property type="entry name" value="Periplasmic binding protein-like II"/>
    <property type="match status" value="2"/>
</dbReference>
<gene>
    <name evidence="6" type="ORF">M4486_03580</name>
</gene>
<organism evidence="6 7">
    <name type="scientific">Brachybacterium kimchii</name>
    <dbReference type="NCBI Taxonomy" id="2942909"/>
    <lineage>
        <taxon>Bacteria</taxon>
        <taxon>Bacillati</taxon>
        <taxon>Actinomycetota</taxon>
        <taxon>Actinomycetes</taxon>
        <taxon>Micrococcales</taxon>
        <taxon>Dermabacteraceae</taxon>
        <taxon>Brachybacterium</taxon>
    </lineage>
</organism>
<dbReference type="CDD" id="cd08417">
    <property type="entry name" value="PBP2_Nitroaromatics_like"/>
    <property type="match status" value="1"/>
</dbReference>
<dbReference type="PROSITE" id="PS50931">
    <property type="entry name" value="HTH_LYSR"/>
    <property type="match status" value="1"/>
</dbReference>
<dbReference type="PANTHER" id="PTHR30118">
    <property type="entry name" value="HTH-TYPE TRANSCRIPTIONAL REGULATOR LEUO-RELATED"/>
    <property type="match status" value="1"/>
</dbReference>
<dbReference type="InterPro" id="IPR036388">
    <property type="entry name" value="WH-like_DNA-bd_sf"/>
</dbReference>
<protein>
    <submittedName>
        <fullName evidence="6">LysR family transcriptional regulator</fullName>
    </submittedName>
</protein>
<evidence type="ECO:0000256" key="3">
    <source>
        <dbReference type="ARBA" id="ARBA00023125"/>
    </source>
</evidence>
<dbReference type="InterPro" id="IPR036390">
    <property type="entry name" value="WH_DNA-bd_sf"/>
</dbReference>
<dbReference type="Proteomes" id="UP001055868">
    <property type="component" value="Chromosome"/>
</dbReference>
<keyword evidence="4" id="KW-0804">Transcription</keyword>
<sequence length="316" mass="34868">MAVDLNLMRVFVAVFETRSLTSAAQRLFVTQSAVSQSLRRLRVHFGDPLFERRAGQMSPTPVALDAYGDLRQALDHVDAALSRVRDFDPTTSRRTFRVALSELGEIGWMGAIVAEVRRVAPEIVVESVALDQEQLGEWLRRGHVDVAIAPADDIEDVISTRVKDQDYAVVMVDAHPLASAPLTVEDCRRSPHAAVMGDSGAAHLDSALRRGDAYERPAAYVQRFAALPGLLMAQPELLAFVPRSIAEGWRSSLGFAIRDLPIDVPPVRLHVCRRGTSQSQGALDWFYETTVRAVVSSQERFEAIRADARPQSSEGR</sequence>
<name>A0ABY4N798_9MICO</name>
<keyword evidence="3" id="KW-0238">DNA-binding</keyword>
<evidence type="ECO:0000313" key="7">
    <source>
        <dbReference type="Proteomes" id="UP001055868"/>
    </source>
</evidence>
<dbReference type="InterPro" id="IPR005119">
    <property type="entry name" value="LysR_subst-bd"/>
</dbReference>
<evidence type="ECO:0000313" key="6">
    <source>
        <dbReference type="EMBL" id="UQN30433.1"/>
    </source>
</evidence>
<dbReference type="SUPFAM" id="SSF53850">
    <property type="entry name" value="Periplasmic binding protein-like II"/>
    <property type="match status" value="1"/>
</dbReference>